<evidence type="ECO:0000313" key="7">
    <source>
        <dbReference type="EMBL" id="MDV6229861.1"/>
    </source>
</evidence>
<dbReference type="Gene3D" id="3.40.50.720">
    <property type="entry name" value="NAD(P)-binding Rossmann-like Domain"/>
    <property type="match status" value="1"/>
</dbReference>
<dbReference type="CDD" id="cd05233">
    <property type="entry name" value="SDR_c"/>
    <property type="match status" value="1"/>
</dbReference>
<evidence type="ECO:0000256" key="1">
    <source>
        <dbReference type="ARBA" id="ARBA00004191"/>
    </source>
</evidence>
<accession>A0ABU4AUE2</accession>
<reference evidence="7 8" key="1">
    <citation type="submission" date="2023-10" db="EMBL/GenBank/DDBJ databases">
        <title>Development of a sustainable strategy for remediation of hydrocarbon-contaminated territories based on the waste exchange concept.</title>
        <authorList>
            <person name="Krivoruchko A."/>
        </authorList>
    </citation>
    <scope>NUCLEOTIDE SEQUENCE [LARGE SCALE GENOMIC DNA]</scope>
    <source>
        <strain evidence="7 8">IEGM 1322</strain>
    </source>
</reference>
<dbReference type="PANTHER" id="PTHR42879:SF2">
    <property type="entry name" value="3-OXOACYL-[ACYL-CARRIER-PROTEIN] REDUCTASE FABG"/>
    <property type="match status" value="1"/>
</dbReference>
<keyword evidence="8" id="KW-1185">Reference proteome</keyword>
<dbReference type="PRINTS" id="PR00081">
    <property type="entry name" value="GDHRDH"/>
</dbReference>
<dbReference type="PRINTS" id="PR00080">
    <property type="entry name" value="SDRFAMILY"/>
</dbReference>
<keyword evidence="3" id="KW-0134">Cell wall</keyword>
<gene>
    <name evidence="7" type="ORF">R3P95_04815</name>
</gene>
<dbReference type="PANTHER" id="PTHR42879">
    <property type="entry name" value="3-OXOACYL-(ACYL-CARRIER-PROTEIN) REDUCTASE"/>
    <property type="match status" value="1"/>
</dbReference>
<name>A0ABU4AUE2_9NOCA</name>
<protein>
    <recommendedName>
        <fullName evidence="4">3-oxoacyl-[acyl-carrier-protein] reductase MabA</fullName>
    </recommendedName>
</protein>
<dbReference type="InterPro" id="IPR020904">
    <property type="entry name" value="Sc_DH/Rdtase_CS"/>
</dbReference>
<evidence type="ECO:0000256" key="5">
    <source>
        <dbReference type="ARBA" id="ARBA00047400"/>
    </source>
</evidence>
<sequence length="258" mass="26978">MKLQDKVVAVTGGTQGIGRGIAEAALAEGAKVSLNGRSAEKGDKALAEFGVGDRAAFFAGDVTVQADVENFIEQTVATFGRIDVLVNNAGGAKDLQPTVDLSDEEWTLVMNWNLNSNFWATRRALKHMLPNQYGRIINISSVEGKHGKPVFTAYVAAKHAINGMTKSIAREVGTQGITVNSICPGLVITDIIKNNGPGTAAAMGMSFDEMVALFAEESAIKRPNTIEEVSAMAMLLASDSGAGITGAILSVDGGTASY</sequence>
<comment type="similarity">
    <text evidence="2 6">Belongs to the short-chain dehydrogenases/reductases (SDR) family.</text>
</comment>
<keyword evidence="3" id="KW-0964">Secreted</keyword>
<organism evidence="7 8">
    <name type="scientific">Rhodococcus cercidiphylli</name>
    <dbReference type="NCBI Taxonomy" id="489916"/>
    <lineage>
        <taxon>Bacteria</taxon>
        <taxon>Bacillati</taxon>
        <taxon>Actinomycetota</taxon>
        <taxon>Actinomycetes</taxon>
        <taxon>Mycobacteriales</taxon>
        <taxon>Nocardiaceae</taxon>
        <taxon>Rhodococcus</taxon>
    </lineage>
</organism>
<evidence type="ECO:0000313" key="8">
    <source>
        <dbReference type="Proteomes" id="UP001185899"/>
    </source>
</evidence>
<dbReference type="InterPro" id="IPR036291">
    <property type="entry name" value="NAD(P)-bd_dom_sf"/>
</dbReference>
<dbReference type="RefSeq" id="WP_317547454.1">
    <property type="nucleotide sequence ID" value="NZ_JAWLKE010000002.1"/>
</dbReference>
<comment type="catalytic activity">
    <reaction evidence="5">
        <text>a (3R)-hydroxyacyl-[ACP] + NADP(+) = a 3-oxoacyl-[ACP] + NADPH + H(+)</text>
        <dbReference type="Rhea" id="RHEA:17397"/>
        <dbReference type="Rhea" id="RHEA-COMP:9916"/>
        <dbReference type="Rhea" id="RHEA-COMP:9945"/>
        <dbReference type="ChEBI" id="CHEBI:15378"/>
        <dbReference type="ChEBI" id="CHEBI:57783"/>
        <dbReference type="ChEBI" id="CHEBI:58349"/>
        <dbReference type="ChEBI" id="CHEBI:78776"/>
        <dbReference type="ChEBI" id="CHEBI:78827"/>
        <dbReference type="EC" id="1.1.1.100"/>
    </reaction>
    <physiologicalReaction direction="right-to-left" evidence="5">
        <dbReference type="Rhea" id="RHEA:17399"/>
    </physiologicalReaction>
</comment>
<evidence type="ECO:0000256" key="3">
    <source>
        <dbReference type="ARBA" id="ARBA00022512"/>
    </source>
</evidence>
<dbReference type="InterPro" id="IPR050259">
    <property type="entry name" value="SDR"/>
</dbReference>
<dbReference type="Pfam" id="PF00106">
    <property type="entry name" value="adh_short"/>
    <property type="match status" value="1"/>
</dbReference>
<dbReference type="Proteomes" id="UP001185899">
    <property type="component" value="Unassembled WGS sequence"/>
</dbReference>
<proteinExistence type="inferred from homology"/>
<evidence type="ECO:0000256" key="6">
    <source>
        <dbReference type="RuleBase" id="RU000363"/>
    </source>
</evidence>
<comment type="caution">
    <text evidence="7">The sequence shown here is derived from an EMBL/GenBank/DDBJ whole genome shotgun (WGS) entry which is preliminary data.</text>
</comment>
<evidence type="ECO:0000256" key="4">
    <source>
        <dbReference type="ARBA" id="ARBA00040781"/>
    </source>
</evidence>
<dbReference type="EMBL" id="JAWLKE010000002">
    <property type="protein sequence ID" value="MDV6229861.1"/>
    <property type="molecule type" value="Genomic_DNA"/>
</dbReference>
<dbReference type="InterPro" id="IPR002347">
    <property type="entry name" value="SDR_fam"/>
</dbReference>
<dbReference type="SUPFAM" id="SSF51735">
    <property type="entry name" value="NAD(P)-binding Rossmann-fold domains"/>
    <property type="match status" value="1"/>
</dbReference>
<comment type="subcellular location">
    <subcellularLocation>
        <location evidence="1">Secreted</location>
        <location evidence="1">Cell wall</location>
    </subcellularLocation>
</comment>
<dbReference type="PROSITE" id="PS00061">
    <property type="entry name" value="ADH_SHORT"/>
    <property type="match status" value="1"/>
</dbReference>
<evidence type="ECO:0000256" key="2">
    <source>
        <dbReference type="ARBA" id="ARBA00006484"/>
    </source>
</evidence>